<dbReference type="Gene3D" id="1.10.10.10">
    <property type="entry name" value="Winged helix-like DNA-binding domain superfamily/Winged helix DNA-binding domain"/>
    <property type="match status" value="1"/>
</dbReference>
<feature type="non-terminal residue" evidence="3">
    <location>
        <position position="1"/>
    </location>
</feature>
<evidence type="ECO:0000256" key="2">
    <source>
        <dbReference type="ARBA" id="ARBA00024764"/>
    </source>
</evidence>
<dbReference type="EMBL" id="AJWZ01004095">
    <property type="protein sequence ID" value="EKC66407.1"/>
    <property type="molecule type" value="Genomic_DNA"/>
</dbReference>
<sequence length="80" mass="8598">LAEIAASSGISRQGVWDNIRRADAALRDTEARLGLVRRFAAQRAAAAALEDTLTKLRDTVGGDARPLAEQALRQLQDLKG</sequence>
<gene>
    <name evidence="3" type="ORF">OBE_05957</name>
</gene>
<evidence type="ECO:0000313" key="3">
    <source>
        <dbReference type="EMBL" id="EKC66407.1"/>
    </source>
</evidence>
<comment type="function">
    <text evidence="2">Might take part in the signal recognition particle (SRP) pathway. This is inferred from the conservation of its genetic proximity to ftsY/ffh. May be a regulatory protein.</text>
</comment>
<evidence type="ECO:0000256" key="1">
    <source>
        <dbReference type="ARBA" id="ARBA00008720"/>
    </source>
</evidence>
<proteinExistence type="inferred from homology"/>
<comment type="caution">
    <text evidence="3">The sequence shown here is derived from an EMBL/GenBank/DDBJ whole genome shotgun (WGS) entry which is preliminary data.</text>
</comment>
<dbReference type="SUPFAM" id="SSF88659">
    <property type="entry name" value="Sigma3 and sigma4 domains of RNA polymerase sigma factors"/>
    <property type="match status" value="1"/>
</dbReference>
<reference evidence="3" key="1">
    <citation type="journal article" date="2013" name="Environ. Microbiol.">
        <title>Microbiota from the distal guts of lean and obese adolescents exhibit partial functional redundancy besides clear differences in community structure.</title>
        <authorList>
            <person name="Ferrer M."/>
            <person name="Ruiz A."/>
            <person name="Lanza F."/>
            <person name="Haange S.B."/>
            <person name="Oberbach A."/>
            <person name="Till H."/>
            <person name="Bargiela R."/>
            <person name="Campoy C."/>
            <person name="Segura M.T."/>
            <person name="Richter M."/>
            <person name="von Bergen M."/>
            <person name="Seifert J."/>
            <person name="Suarez A."/>
        </authorList>
    </citation>
    <scope>NUCLEOTIDE SEQUENCE</scope>
</reference>
<protein>
    <submittedName>
        <fullName evidence="3">Uncharacterized protein</fullName>
    </submittedName>
</protein>
<dbReference type="AlphaFoldDB" id="K1T0J0"/>
<dbReference type="InterPro" id="IPR013324">
    <property type="entry name" value="RNA_pol_sigma_r3/r4-like"/>
</dbReference>
<organism evidence="3">
    <name type="scientific">human gut metagenome</name>
    <dbReference type="NCBI Taxonomy" id="408170"/>
    <lineage>
        <taxon>unclassified sequences</taxon>
        <taxon>metagenomes</taxon>
        <taxon>organismal metagenomes</taxon>
    </lineage>
</organism>
<comment type="similarity">
    <text evidence="1">Belongs to the UPF0122 family.</text>
</comment>
<dbReference type="InterPro" id="IPR036388">
    <property type="entry name" value="WH-like_DNA-bd_sf"/>
</dbReference>
<dbReference type="InterPro" id="IPR007394">
    <property type="entry name" value="UPF0122"/>
</dbReference>
<dbReference type="Pfam" id="PF04297">
    <property type="entry name" value="UPF0122"/>
    <property type="match status" value="1"/>
</dbReference>
<accession>K1T0J0</accession>
<name>K1T0J0_9ZZZZ</name>